<feature type="transmembrane region" description="Helical" evidence="6">
    <location>
        <begin position="479"/>
        <end position="499"/>
    </location>
</feature>
<dbReference type="InterPro" id="IPR036259">
    <property type="entry name" value="MFS_trans_sf"/>
</dbReference>
<feature type="transmembrane region" description="Helical" evidence="6">
    <location>
        <begin position="21"/>
        <end position="42"/>
    </location>
</feature>
<feature type="transmembrane region" description="Helical" evidence="6">
    <location>
        <begin position="451"/>
        <end position="473"/>
    </location>
</feature>
<dbReference type="InterPro" id="IPR020846">
    <property type="entry name" value="MFS_dom"/>
</dbReference>
<evidence type="ECO:0000256" key="4">
    <source>
        <dbReference type="ARBA" id="ARBA00023136"/>
    </source>
</evidence>
<dbReference type="Gene3D" id="1.20.1250.20">
    <property type="entry name" value="MFS general substrate transporter like domains"/>
    <property type="match status" value="1"/>
</dbReference>
<evidence type="ECO:0000313" key="8">
    <source>
        <dbReference type="EMBL" id="CAK6435749.1"/>
    </source>
</evidence>
<keyword evidence="9" id="KW-1185">Reference proteome</keyword>
<evidence type="ECO:0000313" key="9">
    <source>
        <dbReference type="Proteomes" id="UP001314169"/>
    </source>
</evidence>
<protein>
    <recommendedName>
        <fullName evidence="7">Major facilitator superfamily (MFS) profile domain-containing protein</fullName>
    </recommendedName>
</protein>
<feature type="transmembrane region" description="Helical" evidence="6">
    <location>
        <begin position="252"/>
        <end position="271"/>
    </location>
</feature>
<dbReference type="Pfam" id="PF00083">
    <property type="entry name" value="Sugar_tr"/>
    <property type="match status" value="1"/>
</dbReference>
<feature type="region of interest" description="Disordered" evidence="5">
    <location>
        <begin position="510"/>
        <end position="551"/>
    </location>
</feature>
<feature type="transmembrane region" description="Helical" evidence="6">
    <location>
        <begin position="335"/>
        <end position="356"/>
    </location>
</feature>
<organism evidence="8 9">
    <name type="scientific">Pipistrellus nathusii</name>
    <name type="common">Nathusius' pipistrelle</name>
    <dbReference type="NCBI Taxonomy" id="59473"/>
    <lineage>
        <taxon>Eukaryota</taxon>
        <taxon>Metazoa</taxon>
        <taxon>Chordata</taxon>
        <taxon>Craniata</taxon>
        <taxon>Vertebrata</taxon>
        <taxon>Euteleostomi</taxon>
        <taxon>Mammalia</taxon>
        <taxon>Eutheria</taxon>
        <taxon>Laurasiatheria</taxon>
        <taxon>Chiroptera</taxon>
        <taxon>Yangochiroptera</taxon>
        <taxon>Vespertilionidae</taxon>
        <taxon>Pipistrellus</taxon>
    </lineage>
</organism>
<feature type="transmembrane region" description="Helical" evidence="6">
    <location>
        <begin position="169"/>
        <end position="188"/>
    </location>
</feature>
<reference evidence="8" key="1">
    <citation type="submission" date="2023-12" db="EMBL/GenBank/DDBJ databases">
        <authorList>
            <person name="Brown T."/>
        </authorList>
    </citation>
    <scope>NUCLEOTIDE SEQUENCE</scope>
</reference>
<evidence type="ECO:0000256" key="3">
    <source>
        <dbReference type="ARBA" id="ARBA00022989"/>
    </source>
</evidence>
<feature type="transmembrane region" description="Helical" evidence="6">
    <location>
        <begin position="143"/>
        <end position="162"/>
    </location>
</feature>
<keyword evidence="4 6" id="KW-0472">Membrane</keyword>
<keyword evidence="2 6" id="KW-0812">Transmembrane</keyword>
<feature type="transmembrane region" description="Helical" evidence="6">
    <location>
        <begin position="416"/>
        <end position="439"/>
    </location>
</feature>
<evidence type="ECO:0000256" key="6">
    <source>
        <dbReference type="SAM" id="Phobius"/>
    </source>
</evidence>
<dbReference type="CDD" id="cd17374">
    <property type="entry name" value="MFS_OAT"/>
    <property type="match status" value="1"/>
</dbReference>
<dbReference type="PANTHER" id="PTHR24064">
    <property type="entry name" value="SOLUTE CARRIER FAMILY 22 MEMBER"/>
    <property type="match status" value="1"/>
</dbReference>
<evidence type="ECO:0000256" key="5">
    <source>
        <dbReference type="SAM" id="MobiDB-lite"/>
    </source>
</evidence>
<evidence type="ECO:0000259" key="7">
    <source>
        <dbReference type="PROSITE" id="PS50850"/>
    </source>
</evidence>
<gene>
    <name evidence="8" type="ORF">MPIPNATIZW_LOCUS4055</name>
</gene>
<feature type="transmembrane region" description="Helical" evidence="6">
    <location>
        <begin position="226"/>
        <end position="246"/>
    </location>
</feature>
<accession>A0ABN9ZC74</accession>
<dbReference type="InterPro" id="IPR005828">
    <property type="entry name" value="MFS_sugar_transport-like"/>
</dbReference>
<evidence type="ECO:0000256" key="1">
    <source>
        <dbReference type="ARBA" id="ARBA00004127"/>
    </source>
</evidence>
<evidence type="ECO:0000256" key="2">
    <source>
        <dbReference type="ARBA" id="ARBA00022692"/>
    </source>
</evidence>
<dbReference type="EMBL" id="OY882870">
    <property type="protein sequence ID" value="CAK6435749.1"/>
    <property type="molecule type" value="Genomic_DNA"/>
</dbReference>
<feature type="transmembrane region" description="Helical" evidence="6">
    <location>
        <begin position="194"/>
        <end position="214"/>
    </location>
</feature>
<feature type="transmembrane region" description="Helical" evidence="6">
    <location>
        <begin position="391"/>
        <end position="410"/>
    </location>
</feature>
<comment type="subcellular location">
    <subcellularLocation>
        <location evidence="1">Endomembrane system</location>
        <topology evidence="1">Multi-pass membrane protein</topology>
    </subcellularLocation>
</comment>
<dbReference type="SUPFAM" id="SSF103473">
    <property type="entry name" value="MFS general substrate transporter"/>
    <property type="match status" value="1"/>
</dbReference>
<feature type="transmembrane region" description="Helical" evidence="6">
    <location>
        <begin position="362"/>
        <end position="379"/>
    </location>
</feature>
<dbReference type="Proteomes" id="UP001314169">
    <property type="component" value="Chromosome 13"/>
</dbReference>
<name>A0ABN9ZC74_PIPNA</name>
<sequence length="551" mass="60193">MAQFSEVLAEIGGFGRFQVQLLLLLFAPNFLSAFYFFGQIFVTLEEPHHCSVPWVKNLTFNLSAAERLNLSVPLDAAGNPEPCRMFRPPPDGASLEDILSYRSNETQPCEAGWEYPENRPLSLKNEFNLVCDQKHLKETSQSVYMAGLLIGALIFGPLCDWIGRKASILIQLLLFAIIGLATAFVPTFELYMVMRFAVATAVSGYALTNVTLLAEWVGPSRRTQAVVLAQCSFSVGQMALAGLAYGVRNWRLFQIAGAAPVLLLFFYFWALPESARWLLARGRVEEAKRAIQKAAAVNGRTLSPELLSQLAPEKTGPSGNALDLFRHPQLRKVTLILFCVWFVDSLGYFGLSLQVGDFGLDIYLTQLIFGAVEVPARYSSIFMMQWFGRRWSQMGTLVLGGLMCISIIFVPADLPVVGTVLAIVGKFATAAGFTISYVYSAELFPTIIRQTGMGLVAIFSRIAGILTPLVMLLGDYHEALPMVIYGSLPIGAGLLCTLLPETRGQAMKDTIQDLDRGPAPRTKKSAPAENGTGASGRTPGPREASVSSTSF</sequence>
<feature type="domain" description="Major facilitator superfamily (MFS) profile" evidence="7">
    <location>
        <begin position="21"/>
        <end position="503"/>
    </location>
</feature>
<keyword evidence="3 6" id="KW-1133">Transmembrane helix</keyword>
<proteinExistence type="predicted"/>
<dbReference type="PROSITE" id="PS50850">
    <property type="entry name" value="MFS"/>
    <property type="match status" value="1"/>
</dbReference>